<evidence type="ECO:0000313" key="1">
    <source>
        <dbReference type="EMBL" id="KAH3677797.1"/>
    </source>
</evidence>
<comment type="caution">
    <text evidence="1">The sequence shown here is derived from an EMBL/GenBank/DDBJ whole genome shotgun (WGS) entry which is preliminary data.</text>
</comment>
<dbReference type="InterPro" id="IPR053720">
    <property type="entry name" value="Psm_Assembly_Chaperone"/>
</dbReference>
<protein>
    <submittedName>
        <fullName evidence="1">Uncharacterized protein</fullName>
    </submittedName>
</protein>
<reference evidence="1" key="1">
    <citation type="journal article" date="2021" name="Open Biol.">
        <title>Shared evolutionary footprints suggest mitochondrial oxidative damage underlies multiple complex I losses in fungi.</title>
        <authorList>
            <person name="Schikora-Tamarit M.A."/>
            <person name="Marcet-Houben M."/>
            <person name="Nosek J."/>
            <person name="Gabaldon T."/>
        </authorList>
    </citation>
    <scope>NUCLEOTIDE SEQUENCE</scope>
    <source>
        <strain evidence="1">NCAIM Y.01608</strain>
    </source>
</reference>
<sequence>MESASIVAEPHVVAVSDQQIAQAFVAARHKRGGRLEQSMKQQNGRSAGRHVGIDYSLECDHKTISGDDAVLEQLQPHELDITAQVDGHEVKCSVLDFADKQIISLSRDGELDVTYDLQTRPLAVEGSGIQVPTVLIGGNLKTQVLAGQIGQCISKNTILNTSGKFFAKSGPADEDHELLVELVALVKTVLQSQPA</sequence>
<evidence type="ECO:0000313" key="2">
    <source>
        <dbReference type="Proteomes" id="UP000788993"/>
    </source>
</evidence>
<reference evidence="1" key="2">
    <citation type="submission" date="2021-01" db="EMBL/GenBank/DDBJ databases">
        <authorList>
            <person name="Schikora-Tamarit M.A."/>
        </authorList>
    </citation>
    <scope>NUCLEOTIDE SEQUENCE</scope>
    <source>
        <strain evidence="1">NCAIM Y.01608</strain>
    </source>
</reference>
<proteinExistence type="predicted"/>
<name>A0A9P8PTE7_9ASCO</name>
<dbReference type="Gene3D" id="3.30.230.90">
    <property type="match status" value="1"/>
</dbReference>
<dbReference type="Proteomes" id="UP000788993">
    <property type="component" value="Unassembled WGS sequence"/>
</dbReference>
<dbReference type="EMBL" id="JAEUBD010000095">
    <property type="protein sequence ID" value="KAH3677797.1"/>
    <property type="molecule type" value="Genomic_DNA"/>
</dbReference>
<organism evidence="1 2">
    <name type="scientific">Ogataea polymorpha</name>
    <dbReference type="NCBI Taxonomy" id="460523"/>
    <lineage>
        <taxon>Eukaryota</taxon>
        <taxon>Fungi</taxon>
        <taxon>Dikarya</taxon>
        <taxon>Ascomycota</taxon>
        <taxon>Saccharomycotina</taxon>
        <taxon>Pichiomycetes</taxon>
        <taxon>Pichiales</taxon>
        <taxon>Pichiaceae</taxon>
        <taxon>Ogataea</taxon>
    </lineage>
</organism>
<gene>
    <name evidence="1" type="ORF">OGATHE_000451</name>
</gene>
<dbReference type="AlphaFoldDB" id="A0A9P8PTE7"/>
<accession>A0A9P8PTE7</accession>
<keyword evidence="2" id="KW-1185">Reference proteome</keyword>